<keyword evidence="1" id="KW-1133">Transmembrane helix</keyword>
<feature type="transmembrane region" description="Helical" evidence="1">
    <location>
        <begin position="179"/>
        <end position="196"/>
    </location>
</feature>
<dbReference type="STRING" id="877455.Metbo_1220"/>
<evidence type="ECO:0000313" key="3">
    <source>
        <dbReference type="Proteomes" id="UP000007490"/>
    </source>
</evidence>
<dbReference type="RefSeq" id="WP_013644813.1">
    <property type="nucleotide sequence ID" value="NC_015216.1"/>
</dbReference>
<feature type="transmembrane region" description="Helical" evidence="1">
    <location>
        <begin position="280"/>
        <end position="299"/>
    </location>
</feature>
<dbReference type="HOGENOM" id="CLU_587455_0_0_2"/>
<feature type="transmembrane region" description="Helical" evidence="1">
    <location>
        <begin position="202"/>
        <end position="218"/>
    </location>
</feature>
<dbReference type="AlphaFoldDB" id="F0T6E7"/>
<evidence type="ECO:0008006" key="4">
    <source>
        <dbReference type="Google" id="ProtNLM"/>
    </source>
</evidence>
<keyword evidence="1" id="KW-0812">Transmembrane</keyword>
<feature type="transmembrane region" description="Helical" evidence="1">
    <location>
        <begin position="332"/>
        <end position="355"/>
    </location>
</feature>
<feature type="transmembrane region" description="Helical" evidence="1">
    <location>
        <begin position="230"/>
        <end position="249"/>
    </location>
</feature>
<feature type="transmembrane region" description="Helical" evidence="1">
    <location>
        <begin position="367"/>
        <end position="387"/>
    </location>
</feature>
<reference evidence="2 3" key="2">
    <citation type="journal article" date="2014" name="Int. J. Syst. Evol. Microbiol.">
        <title>Methanobacterium paludis sp. nov. and a novel strain of Methanobacterium lacus isolated from northern peatlands.</title>
        <authorList>
            <person name="Cadillo-Quiroz H."/>
            <person name="Brauer S.L."/>
            <person name="Goodson N."/>
            <person name="Yavitt J.B."/>
            <person name="Zinder S.H."/>
        </authorList>
    </citation>
    <scope>NUCLEOTIDE SEQUENCE [LARGE SCALE GENOMIC DNA]</scope>
    <source>
        <strain evidence="2 3">AL-21</strain>
    </source>
</reference>
<feature type="transmembrane region" description="Helical" evidence="1">
    <location>
        <begin position="24"/>
        <end position="43"/>
    </location>
</feature>
<accession>F0T6E7</accession>
<dbReference type="GeneID" id="10277671"/>
<proteinExistence type="predicted"/>
<feature type="transmembrane region" description="Helical" evidence="1">
    <location>
        <begin position="306"/>
        <end position="326"/>
    </location>
</feature>
<dbReference type="Proteomes" id="UP000007490">
    <property type="component" value="Chromosome"/>
</dbReference>
<evidence type="ECO:0000313" key="2">
    <source>
        <dbReference type="EMBL" id="ADZ09462.1"/>
    </source>
</evidence>
<sequence>MVKEFTMTKSEDLNDFSEDKTNKFLWIIPGLIAFLIALIPTLSNAWPFTVDIYVHARTAEVFSQYGLTFIDPMINPPNGAAITSPPLFSLILMYVGDFFKVNYFDAARFLQPFLALFVVSSVSYVGKKFYGNVAGMSAGFIIMASYLFTRMMSPLPETFAIIFVPIAIYMFYKAVTTRNYLYTIITSFLFLVILATHQSTTSLLFLILSAITLVLTILKRDNIYIKNYLIFLSIIVVAGIIASIGLLIFKPDMASTVLTYAISMIKTSVPYNDPISNAKYLIYLGIVLIFMLIGGVVVLKRRSTKDLFIIIWICVLFIMSKSYWFGINVYTIRLLIHLLIPLSILGGVGLSYLYLEFKKKEFPNKSIRNTLLVTTCIILSLFAVVTATSSNFETIPQYNSQPYGSSNITVPQLAPPTNADVELATWFNQYGNNKSSVLSNNYNTNQFLVATTGQPVINVGTSERIITNGFKSSELNTYKIGYFVFDKRLTFPSNTSDKYLDQGFLYLNSKYSIQSILPSDATLLYQNEYYIVYKI</sequence>
<dbReference type="EMBL" id="CP002551">
    <property type="protein sequence ID" value="ADZ09462.1"/>
    <property type="molecule type" value="Genomic_DNA"/>
</dbReference>
<feature type="transmembrane region" description="Helical" evidence="1">
    <location>
        <begin position="133"/>
        <end position="149"/>
    </location>
</feature>
<evidence type="ECO:0000256" key="1">
    <source>
        <dbReference type="SAM" id="Phobius"/>
    </source>
</evidence>
<reference evidence="3" key="1">
    <citation type="submission" date="2011-02" db="EMBL/GenBank/DDBJ databases">
        <title>Complete sequence of Methanobacterium sp. AL-21.</title>
        <authorList>
            <consortium name="US DOE Joint Genome Institute"/>
            <person name="Lucas S."/>
            <person name="Copeland A."/>
            <person name="Lapidus A."/>
            <person name="Cheng J.-F."/>
            <person name="Goodwin L."/>
            <person name="Pitluck S."/>
            <person name="Chertkov O."/>
            <person name="Detter J.C."/>
            <person name="Han C."/>
            <person name="Tapia R."/>
            <person name="Land M."/>
            <person name="Hauser L."/>
            <person name="Kyrpides N."/>
            <person name="Ivanova N."/>
            <person name="Mikhailova N."/>
            <person name="Pagani I."/>
            <person name="Cadillo-Quiroz H."/>
            <person name="Imachi H."/>
            <person name="Zinder S."/>
            <person name="Liu W."/>
            <person name="Woyke T."/>
        </authorList>
    </citation>
    <scope>NUCLEOTIDE SEQUENCE [LARGE SCALE GENOMIC DNA]</scope>
    <source>
        <strain evidence="3">AL-21</strain>
    </source>
</reference>
<dbReference type="eggNOG" id="arCOG00563">
    <property type="taxonomic scope" value="Archaea"/>
</dbReference>
<protein>
    <recommendedName>
        <fullName evidence="4">Glycosyltransferase RgtA/B/C/D-like domain-containing protein</fullName>
    </recommendedName>
</protein>
<dbReference type="KEGG" id="mel:Metbo_1220"/>
<keyword evidence="1" id="KW-0472">Membrane</keyword>
<gene>
    <name evidence="2" type="ordered locus">Metbo_1220</name>
</gene>
<keyword evidence="3" id="KW-1185">Reference proteome</keyword>
<feature type="transmembrane region" description="Helical" evidence="1">
    <location>
        <begin position="155"/>
        <end position="172"/>
    </location>
</feature>
<name>F0T6E7_METLA</name>
<feature type="transmembrane region" description="Helical" evidence="1">
    <location>
        <begin position="109"/>
        <end position="126"/>
    </location>
</feature>
<organism evidence="2 3">
    <name type="scientific">Methanobacterium lacus (strain AL-21)</name>
    <dbReference type="NCBI Taxonomy" id="877455"/>
    <lineage>
        <taxon>Archaea</taxon>
        <taxon>Methanobacteriati</taxon>
        <taxon>Methanobacteriota</taxon>
        <taxon>Methanomada group</taxon>
        <taxon>Methanobacteria</taxon>
        <taxon>Methanobacteriales</taxon>
        <taxon>Methanobacteriaceae</taxon>
        <taxon>Methanobacterium</taxon>
    </lineage>
</organism>